<protein>
    <submittedName>
        <fullName evidence="2">Uncharacterized protein</fullName>
    </submittedName>
</protein>
<evidence type="ECO:0000313" key="3">
    <source>
        <dbReference type="Proteomes" id="UP000011135"/>
    </source>
</evidence>
<evidence type="ECO:0000256" key="1">
    <source>
        <dbReference type="SAM" id="Phobius"/>
    </source>
</evidence>
<sequence length="124" mass="14091">MEILYYTNDHRLIQSFSLIAQQPLANGIFPAHPCYKRLVYNQGVDRIALLRQEITSGYKLQAECFRKITIYSQDIALITFAIIAPAGIGIYRQAKANSRSIFYKRIIGNGLTVHLAFLIIEISN</sequence>
<dbReference type="AlphaFoldDB" id="L8JM00"/>
<dbReference type="EMBL" id="AMZN01000109">
    <property type="protein sequence ID" value="ELR68559.1"/>
    <property type="molecule type" value="Genomic_DNA"/>
</dbReference>
<keyword evidence="1" id="KW-0812">Transmembrane</keyword>
<name>L8JM00_9BACT</name>
<keyword evidence="3" id="KW-1185">Reference proteome</keyword>
<accession>L8JM00</accession>
<proteinExistence type="predicted"/>
<feature type="transmembrane region" description="Helical" evidence="1">
    <location>
        <begin position="106"/>
        <end position="123"/>
    </location>
</feature>
<gene>
    <name evidence="2" type="ORF">C900_00247</name>
</gene>
<evidence type="ECO:0000313" key="2">
    <source>
        <dbReference type="EMBL" id="ELR68559.1"/>
    </source>
</evidence>
<reference evidence="2 3" key="1">
    <citation type="submission" date="2012-12" db="EMBL/GenBank/DDBJ databases">
        <title>Genome assembly of Fulvivirga imtechensis AK7.</title>
        <authorList>
            <person name="Nupur N."/>
            <person name="Khatri I."/>
            <person name="Kumar R."/>
            <person name="Subramanian S."/>
            <person name="Pinnaka A."/>
        </authorList>
    </citation>
    <scope>NUCLEOTIDE SEQUENCE [LARGE SCALE GENOMIC DNA]</scope>
    <source>
        <strain evidence="2 3">AK7</strain>
    </source>
</reference>
<feature type="transmembrane region" description="Helical" evidence="1">
    <location>
        <begin position="75"/>
        <end position="94"/>
    </location>
</feature>
<dbReference type="Proteomes" id="UP000011135">
    <property type="component" value="Unassembled WGS sequence"/>
</dbReference>
<comment type="caution">
    <text evidence="2">The sequence shown here is derived from an EMBL/GenBank/DDBJ whole genome shotgun (WGS) entry which is preliminary data.</text>
</comment>
<organism evidence="2 3">
    <name type="scientific">Fulvivirga imtechensis AK7</name>
    <dbReference type="NCBI Taxonomy" id="1237149"/>
    <lineage>
        <taxon>Bacteria</taxon>
        <taxon>Pseudomonadati</taxon>
        <taxon>Bacteroidota</taxon>
        <taxon>Cytophagia</taxon>
        <taxon>Cytophagales</taxon>
        <taxon>Fulvivirgaceae</taxon>
        <taxon>Fulvivirga</taxon>
    </lineage>
</organism>
<keyword evidence="1" id="KW-1133">Transmembrane helix</keyword>
<keyword evidence="1" id="KW-0472">Membrane</keyword>